<keyword evidence="9" id="KW-1185">Reference proteome</keyword>
<organism evidence="8 9">
    <name type="scientific">Lasiosphaeria miniovina</name>
    <dbReference type="NCBI Taxonomy" id="1954250"/>
    <lineage>
        <taxon>Eukaryota</taxon>
        <taxon>Fungi</taxon>
        <taxon>Dikarya</taxon>
        <taxon>Ascomycota</taxon>
        <taxon>Pezizomycotina</taxon>
        <taxon>Sordariomycetes</taxon>
        <taxon>Sordariomycetidae</taxon>
        <taxon>Sordariales</taxon>
        <taxon>Lasiosphaeriaceae</taxon>
        <taxon>Lasiosphaeria</taxon>
    </lineage>
</organism>
<evidence type="ECO:0000256" key="1">
    <source>
        <dbReference type="ARBA" id="ARBA00001947"/>
    </source>
</evidence>
<dbReference type="GO" id="GO:0016491">
    <property type="term" value="F:oxidoreductase activity"/>
    <property type="evidence" value="ECO:0007669"/>
    <property type="project" value="UniProtKB-KW"/>
</dbReference>
<dbReference type="EMBL" id="JAUIRO010000005">
    <property type="protein sequence ID" value="KAK0712543.1"/>
    <property type="molecule type" value="Genomic_DNA"/>
</dbReference>
<dbReference type="CDD" id="cd08278">
    <property type="entry name" value="benzyl_alcohol_DH"/>
    <property type="match status" value="1"/>
</dbReference>
<evidence type="ECO:0000256" key="3">
    <source>
        <dbReference type="ARBA" id="ARBA00022723"/>
    </source>
</evidence>
<evidence type="ECO:0000256" key="6">
    <source>
        <dbReference type="RuleBase" id="RU361277"/>
    </source>
</evidence>
<feature type="domain" description="Enoyl reductase (ER)" evidence="7">
    <location>
        <begin position="16"/>
        <end position="376"/>
    </location>
</feature>
<evidence type="ECO:0000256" key="2">
    <source>
        <dbReference type="ARBA" id="ARBA00008072"/>
    </source>
</evidence>
<dbReference type="SMART" id="SM00829">
    <property type="entry name" value="PKS_ER"/>
    <property type="match status" value="1"/>
</dbReference>
<dbReference type="InterPro" id="IPR002328">
    <property type="entry name" value="ADH_Zn_CS"/>
</dbReference>
<dbReference type="GO" id="GO:0008270">
    <property type="term" value="F:zinc ion binding"/>
    <property type="evidence" value="ECO:0007669"/>
    <property type="project" value="InterPro"/>
</dbReference>
<dbReference type="RefSeq" id="XP_060293866.1">
    <property type="nucleotide sequence ID" value="XM_060445568.1"/>
</dbReference>
<dbReference type="Proteomes" id="UP001172101">
    <property type="component" value="Unassembled WGS sequence"/>
</dbReference>
<sequence length="379" mass="40321">MEFPVRTEALVVESAGAAFEMTPIVIDELRPDEVLVEMKYSGFCHTDILVQQGVLPGLELPAIPGHEGAGIVRAIGSQVKDKTLRVGDAVLLSFTVCGQCAPCGEQRLTKCVVHPVVNFRATRLGTDNTTSARLARDGRPVRSQFFGQSSFARLSAVHEVCVVKCPYPDDLAVYAPLGCGYQTGAGTVLNVLKPRTYDSIVIFGMGCVGSAALMAAAHLQVRQIVAVDVVERKLALAMELGATDTVNPAGNTAGLAEQIRALTGGGASFCVDTTGVPAVIEQMLDCLAHGGTAASIGAPPGGARIQVDVAAFLYQNKNWVSIIEGDSFPPKFIPELMELHRQGRFPIDKICKVYPIEDLDRAIADMKSGEVIKPVLQFS</sequence>
<dbReference type="PANTHER" id="PTHR43350:SF2">
    <property type="entry name" value="GROES-LIKE ZINC-BINDING ALCOHOL DEHYDROGENASE FAMILY PROTEIN"/>
    <property type="match status" value="1"/>
</dbReference>
<accession>A0AA40ABE4</accession>
<proteinExistence type="inferred from homology"/>
<protein>
    <submittedName>
        <fullName evidence="8">Chaperonin 10-like protein</fullName>
    </submittedName>
</protein>
<name>A0AA40ABE4_9PEZI</name>
<dbReference type="Pfam" id="PF08240">
    <property type="entry name" value="ADH_N"/>
    <property type="match status" value="1"/>
</dbReference>
<dbReference type="InterPro" id="IPR036291">
    <property type="entry name" value="NAD(P)-bd_dom_sf"/>
</dbReference>
<comment type="cofactor">
    <cofactor evidence="1 6">
        <name>Zn(2+)</name>
        <dbReference type="ChEBI" id="CHEBI:29105"/>
    </cofactor>
</comment>
<dbReference type="Gene3D" id="3.40.50.720">
    <property type="entry name" value="NAD(P)-binding Rossmann-like Domain"/>
    <property type="match status" value="1"/>
</dbReference>
<evidence type="ECO:0000256" key="5">
    <source>
        <dbReference type="ARBA" id="ARBA00023002"/>
    </source>
</evidence>
<keyword evidence="5" id="KW-0560">Oxidoreductase</keyword>
<keyword evidence="3 6" id="KW-0479">Metal-binding</keyword>
<reference evidence="8" key="1">
    <citation type="submission" date="2023-06" db="EMBL/GenBank/DDBJ databases">
        <title>Genome-scale phylogeny and comparative genomics of the fungal order Sordariales.</title>
        <authorList>
            <consortium name="Lawrence Berkeley National Laboratory"/>
            <person name="Hensen N."/>
            <person name="Bonometti L."/>
            <person name="Westerberg I."/>
            <person name="Brannstrom I.O."/>
            <person name="Guillou S."/>
            <person name="Cros-Aarteil S."/>
            <person name="Calhoun S."/>
            <person name="Haridas S."/>
            <person name="Kuo A."/>
            <person name="Mondo S."/>
            <person name="Pangilinan J."/>
            <person name="Riley R."/>
            <person name="LaButti K."/>
            <person name="Andreopoulos B."/>
            <person name="Lipzen A."/>
            <person name="Chen C."/>
            <person name="Yanf M."/>
            <person name="Daum C."/>
            <person name="Ng V."/>
            <person name="Clum A."/>
            <person name="Steindorff A."/>
            <person name="Ohm R."/>
            <person name="Martin F."/>
            <person name="Silar P."/>
            <person name="Natvig D."/>
            <person name="Lalanne C."/>
            <person name="Gautier V."/>
            <person name="Ament-velasquez S.L."/>
            <person name="Kruys A."/>
            <person name="Hutchinson M.I."/>
            <person name="Powell A.J."/>
            <person name="Barry K."/>
            <person name="Miller A.N."/>
            <person name="Grigoriev I.V."/>
            <person name="Debuchy R."/>
            <person name="Gladieux P."/>
            <person name="Thoren M.H."/>
            <person name="Johannesson H."/>
        </authorList>
    </citation>
    <scope>NUCLEOTIDE SEQUENCE</scope>
    <source>
        <strain evidence="8">SMH2392-1A</strain>
    </source>
</reference>
<evidence type="ECO:0000313" key="9">
    <source>
        <dbReference type="Proteomes" id="UP001172101"/>
    </source>
</evidence>
<dbReference type="InterPro" id="IPR011032">
    <property type="entry name" value="GroES-like_sf"/>
</dbReference>
<dbReference type="InterPro" id="IPR013149">
    <property type="entry name" value="ADH-like_C"/>
</dbReference>
<evidence type="ECO:0000313" key="8">
    <source>
        <dbReference type="EMBL" id="KAK0712543.1"/>
    </source>
</evidence>
<dbReference type="AlphaFoldDB" id="A0AA40ABE4"/>
<dbReference type="Pfam" id="PF00107">
    <property type="entry name" value="ADH_zinc_N"/>
    <property type="match status" value="1"/>
</dbReference>
<dbReference type="PROSITE" id="PS00059">
    <property type="entry name" value="ADH_ZINC"/>
    <property type="match status" value="1"/>
</dbReference>
<dbReference type="SUPFAM" id="SSF51735">
    <property type="entry name" value="NAD(P)-binding Rossmann-fold domains"/>
    <property type="match status" value="1"/>
</dbReference>
<dbReference type="GeneID" id="85328838"/>
<dbReference type="InterPro" id="IPR020843">
    <property type="entry name" value="ER"/>
</dbReference>
<evidence type="ECO:0000259" key="7">
    <source>
        <dbReference type="SMART" id="SM00829"/>
    </source>
</evidence>
<dbReference type="SUPFAM" id="SSF50129">
    <property type="entry name" value="GroES-like"/>
    <property type="match status" value="1"/>
</dbReference>
<dbReference type="InterPro" id="IPR013154">
    <property type="entry name" value="ADH-like_N"/>
</dbReference>
<dbReference type="PANTHER" id="PTHR43350">
    <property type="entry name" value="NAD-DEPENDENT ALCOHOL DEHYDROGENASE"/>
    <property type="match status" value="1"/>
</dbReference>
<evidence type="ECO:0000256" key="4">
    <source>
        <dbReference type="ARBA" id="ARBA00022833"/>
    </source>
</evidence>
<gene>
    <name evidence="8" type="ORF">B0T26DRAFT_752769</name>
</gene>
<keyword evidence="4 6" id="KW-0862">Zinc</keyword>
<dbReference type="Gene3D" id="3.90.180.10">
    <property type="entry name" value="Medium-chain alcohol dehydrogenases, catalytic domain"/>
    <property type="match status" value="1"/>
</dbReference>
<comment type="similarity">
    <text evidence="2 6">Belongs to the zinc-containing alcohol dehydrogenase family.</text>
</comment>
<comment type="caution">
    <text evidence="8">The sequence shown here is derived from an EMBL/GenBank/DDBJ whole genome shotgun (WGS) entry which is preliminary data.</text>
</comment>